<dbReference type="PROSITE" id="PS51450">
    <property type="entry name" value="LRR"/>
    <property type="match status" value="4"/>
</dbReference>
<evidence type="ECO:0000256" key="1">
    <source>
        <dbReference type="ARBA" id="ARBA00004496"/>
    </source>
</evidence>
<keyword evidence="3" id="KW-0433">Leucine-rich repeat</keyword>
<dbReference type="InterPro" id="IPR032675">
    <property type="entry name" value="LRR_dom_sf"/>
</dbReference>
<dbReference type="Pfam" id="PF12799">
    <property type="entry name" value="LRR_4"/>
    <property type="match status" value="1"/>
</dbReference>
<keyword evidence="2" id="KW-0963">Cytoplasm</keyword>
<dbReference type="Gene3D" id="3.80.10.10">
    <property type="entry name" value="Ribonuclease Inhibitor"/>
    <property type="match status" value="1"/>
</dbReference>
<evidence type="ECO:0000256" key="3">
    <source>
        <dbReference type="ARBA" id="ARBA00022614"/>
    </source>
</evidence>
<protein>
    <recommendedName>
        <fullName evidence="5">LKB1 serine/threonine kinase interacting protein 1 N-terminal domain-containing protein</fullName>
    </recommendedName>
</protein>
<keyword evidence="4" id="KW-0677">Repeat</keyword>
<keyword evidence="7" id="KW-1185">Reference proteome</keyword>
<dbReference type="Pfam" id="PF15904">
    <property type="entry name" value="LIP1"/>
    <property type="match status" value="1"/>
</dbReference>
<dbReference type="AlphaFoldDB" id="A0A8C4PY16"/>
<organism evidence="6 7">
    <name type="scientific">Eptatretus burgeri</name>
    <name type="common">Inshore hagfish</name>
    <dbReference type="NCBI Taxonomy" id="7764"/>
    <lineage>
        <taxon>Eukaryota</taxon>
        <taxon>Metazoa</taxon>
        <taxon>Chordata</taxon>
        <taxon>Craniata</taxon>
        <taxon>Vertebrata</taxon>
        <taxon>Cyclostomata</taxon>
        <taxon>Myxini</taxon>
        <taxon>Myxiniformes</taxon>
        <taxon>Myxinidae</taxon>
        <taxon>Eptatretinae</taxon>
        <taxon>Eptatretus</taxon>
    </lineage>
</organism>
<dbReference type="PANTHER" id="PTHR15454:SF69">
    <property type="entry name" value="SERINE_THREONINE-PROTEIN KINASE 11-INTERACTING PROTEIN"/>
    <property type="match status" value="1"/>
</dbReference>
<dbReference type="SUPFAM" id="SSF52058">
    <property type="entry name" value="L domain-like"/>
    <property type="match status" value="1"/>
</dbReference>
<dbReference type="PANTHER" id="PTHR15454">
    <property type="entry name" value="NISCHARIN RELATED"/>
    <property type="match status" value="1"/>
</dbReference>
<dbReference type="OMA" id="SMVKIFP"/>
<dbReference type="Ensembl" id="ENSEBUT00000004421.1">
    <property type="protein sequence ID" value="ENSEBUP00000004010.1"/>
    <property type="gene ID" value="ENSEBUG00000002870.1"/>
</dbReference>
<dbReference type="GO" id="GO:0008104">
    <property type="term" value="P:intracellular protein localization"/>
    <property type="evidence" value="ECO:0007669"/>
    <property type="project" value="TreeGrafter"/>
</dbReference>
<dbReference type="SMART" id="SM00365">
    <property type="entry name" value="LRR_SD22"/>
    <property type="match status" value="5"/>
</dbReference>
<dbReference type="GO" id="GO:0005737">
    <property type="term" value="C:cytoplasm"/>
    <property type="evidence" value="ECO:0007669"/>
    <property type="project" value="UniProtKB-SubCell"/>
</dbReference>
<evidence type="ECO:0000259" key="5">
    <source>
        <dbReference type="Pfam" id="PF15904"/>
    </source>
</evidence>
<sequence length="292" mass="32875">MSASSDTDEGDDNSVLLKLAKLLREKGDVLLNGSSTLVLNTCWLLQLNRMFQELLQVRPNQYTGFLALPTHPADNGTVIEMQLLFDMIQKTPSLKLIHLPGTRLHASLNIFSFVSLEHLELRNVPLHSMEGLQAVNSNVKSLTCWKCVDTLEEVLSQCAGDFASGFSWHNLDTLNFSHNFISSLDDSLISLPKLEILNLSHNNIVDCEDFLKSLTELTQLDLSFNLLEWLPNLSLEARSHLTVLILSSNNLHSIKGVEHLKCLETLDVSHNILKEHCQLAPLYQLHHLHKVM</sequence>
<reference evidence="6" key="1">
    <citation type="submission" date="2025-08" db="UniProtKB">
        <authorList>
            <consortium name="Ensembl"/>
        </authorList>
    </citation>
    <scope>IDENTIFICATION</scope>
</reference>
<evidence type="ECO:0000313" key="7">
    <source>
        <dbReference type="Proteomes" id="UP000694388"/>
    </source>
</evidence>
<dbReference type="Proteomes" id="UP000694388">
    <property type="component" value="Unplaced"/>
</dbReference>
<dbReference type="Pfam" id="PF13855">
    <property type="entry name" value="LRR_8"/>
    <property type="match status" value="1"/>
</dbReference>
<evidence type="ECO:0000313" key="6">
    <source>
        <dbReference type="Ensembl" id="ENSEBUP00000004010.1"/>
    </source>
</evidence>
<dbReference type="InterPro" id="IPR031782">
    <property type="entry name" value="LIP1_N"/>
</dbReference>
<evidence type="ECO:0000256" key="2">
    <source>
        <dbReference type="ARBA" id="ARBA00022490"/>
    </source>
</evidence>
<comment type="subcellular location">
    <subcellularLocation>
        <location evidence="1">Cytoplasm</location>
    </subcellularLocation>
</comment>
<proteinExistence type="predicted"/>
<reference evidence="6" key="2">
    <citation type="submission" date="2025-09" db="UniProtKB">
        <authorList>
            <consortium name="Ensembl"/>
        </authorList>
    </citation>
    <scope>IDENTIFICATION</scope>
</reference>
<feature type="domain" description="LKB1 serine/threonine kinase interacting protein 1 N-terminal" evidence="5">
    <location>
        <begin position="13"/>
        <end position="100"/>
    </location>
</feature>
<evidence type="ECO:0000256" key="4">
    <source>
        <dbReference type="ARBA" id="ARBA00022737"/>
    </source>
</evidence>
<accession>A0A8C4PY16</accession>
<dbReference type="GeneTree" id="ENSGT00940000158471"/>
<dbReference type="InterPro" id="IPR025875">
    <property type="entry name" value="Leu-rich_rpt_4"/>
</dbReference>
<dbReference type="InterPro" id="IPR001611">
    <property type="entry name" value="Leu-rich_rpt"/>
</dbReference>
<name>A0A8C4PY16_EPTBU</name>